<accession>A0A1F6E6D8</accession>
<evidence type="ECO:0000313" key="3">
    <source>
        <dbReference type="Proteomes" id="UP000176914"/>
    </source>
</evidence>
<proteinExistence type="predicted"/>
<evidence type="ECO:0000313" key="2">
    <source>
        <dbReference type="EMBL" id="OGG69147.1"/>
    </source>
</evidence>
<dbReference type="EMBL" id="MFLL01000018">
    <property type="protein sequence ID" value="OGG69147.1"/>
    <property type="molecule type" value="Genomic_DNA"/>
</dbReference>
<comment type="caution">
    <text evidence="2">The sequence shown here is derived from an EMBL/GenBank/DDBJ whole genome shotgun (WGS) entry which is preliminary data.</text>
</comment>
<dbReference type="Pfam" id="PF13847">
    <property type="entry name" value="Methyltransf_31"/>
    <property type="match status" value="1"/>
</dbReference>
<dbReference type="InterPro" id="IPR029063">
    <property type="entry name" value="SAM-dependent_MTases_sf"/>
</dbReference>
<organism evidence="2 3">
    <name type="scientific">Candidatus Kaiserbacteria bacterium RIFCSPHIGHO2_02_FULL_55_25</name>
    <dbReference type="NCBI Taxonomy" id="1798498"/>
    <lineage>
        <taxon>Bacteria</taxon>
        <taxon>Candidatus Kaiseribacteriota</taxon>
    </lineage>
</organism>
<dbReference type="CDD" id="cd02440">
    <property type="entry name" value="AdoMet_MTases"/>
    <property type="match status" value="1"/>
</dbReference>
<evidence type="ECO:0000259" key="1">
    <source>
        <dbReference type="Pfam" id="PF13847"/>
    </source>
</evidence>
<name>A0A1F6E6D8_9BACT</name>
<feature type="domain" description="Methyltransferase" evidence="1">
    <location>
        <begin position="23"/>
        <end position="139"/>
    </location>
</feature>
<sequence length="186" mass="20425">MTALNTAGFAHPARNVAVLGVDTGMTVVDFGAGSGAYVYAIAERLQGTGHVYAIDVQQDLLRRIKNESHKRGYQNVEIIWGDLEKQGGSKIADRHADLVLISNLLFQVEDKIALFAEAWRILKPIGRLAVIDWSESFGGMGPIKKEVVKKEQVLELAAQSGFEPLTQFKAGAHHYGLIFRPVARKV</sequence>
<dbReference type="Gene3D" id="3.40.50.150">
    <property type="entry name" value="Vaccinia Virus protein VP39"/>
    <property type="match status" value="1"/>
</dbReference>
<reference evidence="2 3" key="1">
    <citation type="journal article" date="2016" name="Nat. Commun.">
        <title>Thousands of microbial genomes shed light on interconnected biogeochemical processes in an aquifer system.</title>
        <authorList>
            <person name="Anantharaman K."/>
            <person name="Brown C.T."/>
            <person name="Hug L.A."/>
            <person name="Sharon I."/>
            <person name="Castelle C.J."/>
            <person name="Probst A.J."/>
            <person name="Thomas B.C."/>
            <person name="Singh A."/>
            <person name="Wilkins M.J."/>
            <person name="Karaoz U."/>
            <person name="Brodie E.L."/>
            <person name="Williams K.H."/>
            <person name="Hubbard S.S."/>
            <person name="Banfield J.F."/>
        </authorList>
    </citation>
    <scope>NUCLEOTIDE SEQUENCE [LARGE SCALE GENOMIC DNA]</scope>
</reference>
<dbReference type="SUPFAM" id="SSF53335">
    <property type="entry name" value="S-adenosyl-L-methionine-dependent methyltransferases"/>
    <property type="match status" value="1"/>
</dbReference>
<protein>
    <recommendedName>
        <fullName evidence="1">Methyltransferase domain-containing protein</fullName>
    </recommendedName>
</protein>
<dbReference type="Proteomes" id="UP000176914">
    <property type="component" value="Unassembled WGS sequence"/>
</dbReference>
<gene>
    <name evidence="2" type="ORF">A3C20_03355</name>
</gene>
<dbReference type="InterPro" id="IPR025714">
    <property type="entry name" value="Methyltranfer_dom"/>
</dbReference>
<dbReference type="AlphaFoldDB" id="A0A1F6E6D8"/>